<accession>A0A6P6X4I2</accession>
<dbReference type="Proteomes" id="UP001652660">
    <property type="component" value="Chromosome 4c"/>
</dbReference>
<feature type="repeat" description="PPR" evidence="2">
    <location>
        <begin position="131"/>
        <end position="165"/>
    </location>
</feature>
<gene>
    <name evidence="4" type="primary">LOC113738791</name>
</gene>
<dbReference type="GeneID" id="113738791"/>
<organism evidence="3 4">
    <name type="scientific">Coffea arabica</name>
    <name type="common">Arabian coffee</name>
    <dbReference type="NCBI Taxonomy" id="13443"/>
    <lineage>
        <taxon>Eukaryota</taxon>
        <taxon>Viridiplantae</taxon>
        <taxon>Streptophyta</taxon>
        <taxon>Embryophyta</taxon>
        <taxon>Tracheophyta</taxon>
        <taxon>Spermatophyta</taxon>
        <taxon>Magnoliopsida</taxon>
        <taxon>eudicotyledons</taxon>
        <taxon>Gunneridae</taxon>
        <taxon>Pentapetalae</taxon>
        <taxon>asterids</taxon>
        <taxon>lamiids</taxon>
        <taxon>Gentianales</taxon>
        <taxon>Rubiaceae</taxon>
        <taxon>Ixoroideae</taxon>
        <taxon>Gardenieae complex</taxon>
        <taxon>Bertiereae - Coffeeae clade</taxon>
        <taxon>Coffeeae</taxon>
        <taxon>Coffea</taxon>
    </lineage>
</organism>
<evidence type="ECO:0000313" key="3">
    <source>
        <dbReference type="Proteomes" id="UP001652660"/>
    </source>
</evidence>
<dbReference type="InterPro" id="IPR002885">
    <property type="entry name" value="PPR_rpt"/>
</dbReference>
<sequence>MLRFLNPCIEKRVAKSFASISHVELQNNLSSKRPNNALQSYLKSNPSKTFLLFSDLLRRNTSLLDSYSLLYAIKACTKKAGAIEGKQVHTLVLKLGYEPIIFLQTSLVNMYSAAGNLADARRMFEEMPTRNVICWTSLVSAYVDNQEANAALEMFRRMQKENVKPDHVTLTVALSACADLGALEMGEWIHGYITQKSELNADLYLKNALINMYVKCGDIGRAKELFDNLKRKDVTSWTSMIVGYAVHGQAEDALRLYAAMEKESKSMTNKKCSHKAHLISPNDVTFVGVLMACSHAGMLEEGKKYFRIMTEEFGLKPRLPHYGCMVDLFCRKGMLKDACEFILAMPVEPNAIIWRTLLGACTIHGNLDLAAEAYNKLLQLEESVVGDDVLMSNIYAAKEMWNEKLKVRDEIKQRRTPGYSTIEVGSCIYEFVSADDHHPLASDIYGVLDHLIGNMRTYSYTSQFSTLTDT</sequence>
<dbReference type="Gene3D" id="1.25.40.10">
    <property type="entry name" value="Tetratricopeptide repeat domain"/>
    <property type="match status" value="3"/>
</dbReference>
<dbReference type="AlphaFoldDB" id="A0A6P6X4I2"/>
<dbReference type="InterPro" id="IPR011990">
    <property type="entry name" value="TPR-like_helical_dom_sf"/>
</dbReference>
<dbReference type="OrthoDB" id="736185at2759"/>
<dbReference type="GO" id="GO:0003723">
    <property type="term" value="F:RNA binding"/>
    <property type="evidence" value="ECO:0007669"/>
    <property type="project" value="InterPro"/>
</dbReference>
<evidence type="ECO:0000256" key="2">
    <source>
        <dbReference type="PROSITE-ProRule" id="PRU00708"/>
    </source>
</evidence>
<dbReference type="NCBIfam" id="TIGR00756">
    <property type="entry name" value="PPR"/>
    <property type="match status" value="4"/>
</dbReference>
<keyword evidence="1" id="KW-0677">Repeat</keyword>
<reference evidence="4" key="2">
    <citation type="submission" date="2025-08" db="UniProtKB">
        <authorList>
            <consortium name="RefSeq"/>
        </authorList>
    </citation>
    <scope>IDENTIFICATION</scope>
    <source>
        <tissue evidence="4">Leaves</tissue>
    </source>
</reference>
<feature type="repeat" description="PPR" evidence="2">
    <location>
        <begin position="202"/>
        <end position="232"/>
    </location>
</feature>
<dbReference type="SUPFAM" id="SSF48452">
    <property type="entry name" value="TPR-like"/>
    <property type="match status" value="1"/>
</dbReference>
<evidence type="ECO:0000256" key="1">
    <source>
        <dbReference type="ARBA" id="ARBA00022737"/>
    </source>
</evidence>
<dbReference type="Pfam" id="PF01535">
    <property type="entry name" value="PPR"/>
    <property type="match status" value="4"/>
</dbReference>
<dbReference type="PANTHER" id="PTHR47926:SF347">
    <property type="entry name" value="PENTATRICOPEPTIDE REPEAT-CONTAINING PROTEIN"/>
    <property type="match status" value="1"/>
</dbReference>
<feature type="repeat" description="PPR" evidence="2">
    <location>
        <begin position="233"/>
        <end position="267"/>
    </location>
</feature>
<dbReference type="GO" id="GO:0009451">
    <property type="term" value="P:RNA modification"/>
    <property type="evidence" value="ECO:0007669"/>
    <property type="project" value="InterPro"/>
</dbReference>
<evidence type="ECO:0000313" key="4">
    <source>
        <dbReference type="RefSeq" id="XP_027121861.2"/>
    </source>
</evidence>
<dbReference type="RefSeq" id="XP_027121861.2">
    <property type="nucleotide sequence ID" value="XM_027266060.2"/>
</dbReference>
<proteinExistence type="predicted"/>
<dbReference type="Pfam" id="PF13041">
    <property type="entry name" value="PPR_2"/>
    <property type="match status" value="1"/>
</dbReference>
<dbReference type="Pfam" id="PF20431">
    <property type="entry name" value="E_motif"/>
    <property type="match status" value="1"/>
</dbReference>
<dbReference type="PANTHER" id="PTHR47926">
    <property type="entry name" value="PENTATRICOPEPTIDE REPEAT-CONTAINING PROTEIN"/>
    <property type="match status" value="1"/>
</dbReference>
<keyword evidence="3" id="KW-1185">Reference proteome</keyword>
<name>A0A6P6X4I2_COFAR</name>
<reference evidence="3" key="1">
    <citation type="journal article" date="2025" name="Foods">
        <title>Unveiling the Microbial Signatures of Arabica Coffee Cherries: Insights into Ripeness Specific Diversity, Functional Traits, and Implications for Quality and Safety.</title>
        <authorList>
            <consortium name="RefSeq"/>
            <person name="Tenea G.N."/>
            <person name="Cifuentes V."/>
            <person name="Reyes P."/>
            <person name="Cevallos-Vallejos M."/>
        </authorList>
    </citation>
    <scope>NUCLEOTIDE SEQUENCE [LARGE SCALE GENOMIC DNA]</scope>
</reference>
<dbReference type="InterPro" id="IPR046960">
    <property type="entry name" value="PPR_At4g14850-like_plant"/>
</dbReference>
<protein>
    <submittedName>
        <fullName evidence="4">Pentatricopeptide repeat-containing protein At1g74400</fullName>
    </submittedName>
</protein>
<dbReference type="PROSITE" id="PS51375">
    <property type="entry name" value="PPR"/>
    <property type="match status" value="3"/>
</dbReference>
<dbReference type="InterPro" id="IPR046848">
    <property type="entry name" value="E_motif"/>
</dbReference>